<protein>
    <submittedName>
        <fullName evidence="1">Uncharacterized protein</fullName>
    </submittedName>
</protein>
<dbReference type="RefSeq" id="WP_003373335.1">
    <property type="nucleotide sequence ID" value="NZ_JACBBA010000001.1"/>
</dbReference>
<sequence>MIIKIKELFKVAVPEMNDLQVQQWYRGFRQARYPEQRLEIFSLINTIKLNNTNKCSDLREVNFRILGNKVFIDKKINLVKKTGVKQA</sequence>
<proteinExistence type="predicted"/>
<accession>A0A6B4JJB8</accession>
<dbReference type="AlphaFoldDB" id="A0A6B4JJB8"/>
<dbReference type="EMBL" id="SXFB01000001">
    <property type="protein sequence ID" value="NFV24690.1"/>
    <property type="molecule type" value="Genomic_DNA"/>
</dbReference>
<name>A0A6B4JJB8_CLOBO</name>
<evidence type="ECO:0000313" key="1">
    <source>
        <dbReference type="EMBL" id="NFV24690.1"/>
    </source>
</evidence>
<dbReference type="Proteomes" id="UP000486903">
    <property type="component" value="Unassembled WGS sequence"/>
</dbReference>
<comment type="caution">
    <text evidence="1">The sequence shown here is derived from an EMBL/GenBank/DDBJ whole genome shotgun (WGS) entry which is preliminary data.</text>
</comment>
<reference evidence="1 2" key="1">
    <citation type="submission" date="2019-04" db="EMBL/GenBank/DDBJ databases">
        <title>Genome sequencing of Clostridium botulinum Groups I-IV and Clostridium butyricum.</title>
        <authorList>
            <person name="Brunt J."/>
            <person name="Van Vliet A.H.M."/>
            <person name="Stringer S.C."/>
            <person name="Carter A.T."/>
            <person name="Peck M.W."/>
        </authorList>
    </citation>
    <scope>NUCLEOTIDE SEQUENCE [LARGE SCALE GENOMIC DNA]</scope>
    <source>
        <strain evidence="1 2">BL81</strain>
    </source>
</reference>
<evidence type="ECO:0000313" key="2">
    <source>
        <dbReference type="Proteomes" id="UP000486903"/>
    </source>
</evidence>
<gene>
    <name evidence="1" type="ORF">FDG31_00640</name>
</gene>
<organism evidence="1 2">
    <name type="scientific">Clostridium botulinum</name>
    <dbReference type="NCBI Taxonomy" id="1491"/>
    <lineage>
        <taxon>Bacteria</taxon>
        <taxon>Bacillati</taxon>
        <taxon>Bacillota</taxon>
        <taxon>Clostridia</taxon>
        <taxon>Eubacteriales</taxon>
        <taxon>Clostridiaceae</taxon>
        <taxon>Clostridium</taxon>
    </lineage>
</organism>